<organism evidence="2 3">
    <name type="scientific">Amycolatopsis balhimycina DSM 5908</name>
    <dbReference type="NCBI Taxonomy" id="1081091"/>
    <lineage>
        <taxon>Bacteria</taxon>
        <taxon>Bacillati</taxon>
        <taxon>Actinomycetota</taxon>
        <taxon>Actinomycetes</taxon>
        <taxon>Pseudonocardiales</taxon>
        <taxon>Pseudonocardiaceae</taxon>
        <taxon>Amycolatopsis</taxon>
    </lineage>
</organism>
<dbReference type="InterPro" id="IPR004942">
    <property type="entry name" value="Roadblock/LAMTOR2_dom"/>
</dbReference>
<dbReference type="Proteomes" id="UP000286716">
    <property type="component" value="Unassembled WGS sequence"/>
</dbReference>
<dbReference type="AlphaFoldDB" id="A0A428X6E3"/>
<protein>
    <submittedName>
        <fullName evidence="2">Roadblock/LC7 domain-containing protein</fullName>
    </submittedName>
</protein>
<reference evidence="2 3" key="1">
    <citation type="submission" date="2018-05" db="EMBL/GenBank/DDBJ databases">
        <title>Evolution of GPA BGCs.</title>
        <authorList>
            <person name="Waglechner N."/>
            <person name="Wright G.D."/>
        </authorList>
    </citation>
    <scope>NUCLEOTIDE SEQUENCE [LARGE SCALE GENOMIC DNA]</scope>
    <source>
        <strain evidence="2 3">DSM 5908</strain>
    </source>
</reference>
<gene>
    <name evidence="2" type="ORF">DMA12_01760</name>
</gene>
<dbReference type="Pfam" id="PF03259">
    <property type="entry name" value="Robl_LC7"/>
    <property type="match status" value="1"/>
</dbReference>
<feature type="domain" description="Roadblock/LAMTOR2" evidence="1">
    <location>
        <begin position="10"/>
        <end position="100"/>
    </location>
</feature>
<dbReference type="SUPFAM" id="SSF103196">
    <property type="entry name" value="Roadblock/LC7 domain"/>
    <property type="match status" value="1"/>
</dbReference>
<evidence type="ECO:0000313" key="2">
    <source>
        <dbReference type="EMBL" id="RSM50892.1"/>
    </source>
</evidence>
<dbReference type="PANTHER" id="PTHR36222">
    <property type="entry name" value="SERINE PROTEASE INHIBITOR RV3364C"/>
    <property type="match status" value="1"/>
</dbReference>
<dbReference type="InterPro" id="IPR053141">
    <property type="entry name" value="Mycobact_SerProt_Inhib_Rv3364c"/>
</dbReference>
<evidence type="ECO:0000313" key="3">
    <source>
        <dbReference type="Proteomes" id="UP000286716"/>
    </source>
</evidence>
<dbReference type="PANTHER" id="PTHR36222:SF1">
    <property type="entry name" value="SERINE PROTEASE INHIBITOR RV3364C"/>
    <property type="match status" value="1"/>
</dbReference>
<name>A0A428X6E3_AMYBA</name>
<dbReference type="RefSeq" id="WP_020646482.1">
    <property type="nucleotide sequence ID" value="NZ_QHHU01000001.1"/>
</dbReference>
<proteinExistence type="predicted"/>
<dbReference type="OrthoDB" id="5187023at2"/>
<keyword evidence="3" id="KW-1185">Reference proteome</keyword>
<evidence type="ECO:0000259" key="1">
    <source>
        <dbReference type="SMART" id="SM00960"/>
    </source>
</evidence>
<dbReference type="SMART" id="SM00960">
    <property type="entry name" value="Robl_LC7"/>
    <property type="match status" value="1"/>
</dbReference>
<accession>A0A428X6E3</accession>
<dbReference type="EMBL" id="QHHU01000001">
    <property type="protein sequence ID" value="RSM50892.1"/>
    <property type="molecule type" value="Genomic_DNA"/>
</dbReference>
<sequence>MAESSAARLDWLLDDFVRRLADAQRAVVLTSDGLLLGRSSALTKEDGEHLAAMASAFQSLARGVGRKFTMGQVQQTVVELDEGFLVITEAGDGAGLALLASLDADMGVVAYEMNVIVQQVGRYLSAAPRDVAAELRMLSQSR</sequence>
<comment type="caution">
    <text evidence="2">The sequence shown here is derived from an EMBL/GenBank/DDBJ whole genome shotgun (WGS) entry which is preliminary data.</text>
</comment>
<dbReference type="Gene3D" id="3.30.450.30">
    <property type="entry name" value="Dynein light chain 2a, cytoplasmic"/>
    <property type="match status" value="1"/>
</dbReference>